<comment type="caution">
    <text evidence="1">The sequence shown here is derived from an EMBL/GenBank/DDBJ whole genome shotgun (WGS) entry which is preliminary data.</text>
</comment>
<protein>
    <submittedName>
        <fullName evidence="1">Uncharacterized protein</fullName>
    </submittedName>
</protein>
<dbReference type="EMBL" id="MU854343">
    <property type="protein sequence ID" value="KAK4042296.1"/>
    <property type="molecule type" value="Genomic_DNA"/>
</dbReference>
<reference evidence="2" key="1">
    <citation type="journal article" date="2023" name="Mol. Phylogenet. Evol.">
        <title>Genome-scale phylogeny and comparative genomics of the fungal order Sordariales.</title>
        <authorList>
            <person name="Hensen N."/>
            <person name="Bonometti L."/>
            <person name="Westerberg I."/>
            <person name="Brannstrom I.O."/>
            <person name="Guillou S."/>
            <person name="Cros-Aarteil S."/>
            <person name="Calhoun S."/>
            <person name="Haridas S."/>
            <person name="Kuo A."/>
            <person name="Mondo S."/>
            <person name="Pangilinan J."/>
            <person name="Riley R."/>
            <person name="LaButti K."/>
            <person name="Andreopoulos B."/>
            <person name="Lipzen A."/>
            <person name="Chen C."/>
            <person name="Yan M."/>
            <person name="Daum C."/>
            <person name="Ng V."/>
            <person name="Clum A."/>
            <person name="Steindorff A."/>
            <person name="Ohm R.A."/>
            <person name="Martin F."/>
            <person name="Silar P."/>
            <person name="Natvig D.O."/>
            <person name="Lalanne C."/>
            <person name="Gautier V."/>
            <person name="Ament-Velasquez S.L."/>
            <person name="Kruys A."/>
            <person name="Hutchinson M.I."/>
            <person name="Powell A.J."/>
            <person name="Barry K."/>
            <person name="Miller A.N."/>
            <person name="Grigoriev I.V."/>
            <person name="Debuchy R."/>
            <person name="Gladieux P."/>
            <person name="Hiltunen Thoren M."/>
            <person name="Johannesson H."/>
        </authorList>
    </citation>
    <scope>NUCLEOTIDE SEQUENCE [LARGE SCALE GENOMIC DNA]</scope>
    <source>
        <strain evidence="2">CBS 284.82</strain>
    </source>
</reference>
<evidence type="ECO:0000313" key="1">
    <source>
        <dbReference type="EMBL" id="KAK4042296.1"/>
    </source>
</evidence>
<accession>A0AAN6PK03</accession>
<evidence type="ECO:0000313" key="2">
    <source>
        <dbReference type="Proteomes" id="UP001303115"/>
    </source>
</evidence>
<name>A0AAN6PK03_9PEZI</name>
<gene>
    <name evidence="1" type="ORF">C8A01DRAFT_33645</name>
</gene>
<proteinExistence type="predicted"/>
<organism evidence="1 2">
    <name type="scientific">Parachaetomium inaequale</name>
    <dbReference type="NCBI Taxonomy" id="2588326"/>
    <lineage>
        <taxon>Eukaryota</taxon>
        <taxon>Fungi</taxon>
        <taxon>Dikarya</taxon>
        <taxon>Ascomycota</taxon>
        <taxon>Pezizomycotina</taxon>
        <taxon>Sordariomycetes</taxon>
        <taxon>Sordariomycetidae</taxon>
        <taxon>Sordariales</taxon>
        <taxon>Chaetomiaceae</taxon>
        <taxon>Parachaetomium</taxon>
    </lineage>
</organism>
<dbReference type="AlphaFoldDB" id="A0AAN6PK03"/>
<dbReference type="Proteomes" id="UP001303115">
    <property type="component" value="Unassembled WGS sequence"/>
</dbReference>
<sequence length="250" mass="27135">MAEPLKASQVMMEAPAPSVREQRIAEITAAQRTTHADLFRRGTCRRPGNPVPDRVAHYDFRLGTVFLSSGMGQTSSSLGALDLALVYPDPARLPEVFVDQLSNDPPPSAYSFSQGKGHCADEVDAENKADVRFTQTFPDAGRISFLSRELVVLDETPDSRFANFGDSGAVIRNGTAVMVGMVWGGIEPRRFDDGEAVVVGPNRWPLRLSAITLCLPMEPLLEAMQAEIDKNFPGETVKLSPLPNSFGSSV</sequence>
<keyword evidence="2" id="KW-1185">Reference proteome</keyword>